<sequence>MHLKAMFMSLTVLAWSAVADAQYRYTAACNEQQQCLHEYDSFLSGYYSGSIGHDTNSNYPVTMKFDDTESGVEWTTTITNAVSASAIVSTGAELESGGPIILSSSLPSGSLPSEITLGAQDSDGDATETVDASQAPFLGITLLLLLPLVAIVL</sequence>
<dbReference type="AlphaFoldDB" id="A0A060T9X7"/>
<name>A0A060T9X7_BLAAD</name>
<evidence type="ECO:0000313" key="2">
    <source>
        <dbReference type="EMBL" id="CDP37920.1"/>
    </source>
</evidence>
<gene>
    <name evidence="2" type="ORF">GNLVRS02_ARAD1D22616g</name>
</gene>
<keyword evidence="1" id="KW-0732">Signal</keyword>
<proteinExistence type="predicted"/>
<evidence type="ECO:0000256" key="1">
    <source>
        <dbReference type="SAM" id="SignalP"/>
    </source>
</evidence>
<feature type="signal peptide" evidence="1">
    <location>
        <begin position="1"/>
        <end position="21"/>
    </location>
</feature>
<protein>
    <submittedName>
        <fullName evidence="2">ARAD1D22616p</fullName>
    </submittedName>
</protein>
<accession>A0A060T9X7</accession>
<organism evidence="2">
    <name type="scientific">Blastobotrys adeninivorans</name>
    <name type="common">Yeast</name>
    <name type="synonym">Arxula adeninivorans</name>
    <dbReference type="NCBI Taxonomy" id="409370"/>
    <lineage>
        <taxon>Eukaryota</taxon>
        <taxon>Fungi</taxon>
        <taxon>Dikarya</taxon>
        <taxon>Ascomycota</taxon>
        <taxon>Saccharomycotina</taxon>
        <taxon>Dipodascomycetes</taxon>
        <taxon>Dipodascales</taxon>
        <taxon>Trichomonascaceae</taxon>
        <taxon>Blastobotrys</taxon>
    </lineage>
</organism>
<reference evidence="2" key="2">
    <citation type="submission" date="2014-06" db="EMBL/GenBank/DDBJ databases">
        <title>The complete genome of Blastobotrys (Arxula) adeninivorans LS3 - a yeast of biotechnological interest.</title>
        <authorList>
            <person name="Kunze G."/>
            <person name="Gaillardin C."/>
            <person name="Czernicka M."/>
            <person name="Durrens P."/>
            <person name="Martin T."/>
            <person name="Boer E."/>
            <person name="Gabaldon T."/>
            <person name="Cruz J."/>
            <person name="Talla E."/>
            <person name="Marck C."/>
            <person name="Goffeau A."/>
            <person name="Barbe V."/>
            <person name="Baret P."/>
            <person name="Baronian K."/>
            <person name="Beier S."/>
            <person name="Bleykasten C."/>
            <person name="Bode R."/>
            <person name="Casaregola S."/>
            <person name="Despons L."/>
            <person name="Fairhead C."/>
            <person name="Giersberg M."/>
            <person name="Gierski P."/>
            <person name="Hahnel U."/>
            <person name="Hartmann A."/>
            <person name="Jankowska D."/>
            <person name="Jubin C."/>
            <person name="Jung P."/>
            <person name="Lafontaine I."/>
            <person name="Leh-Louis V."/>
            <person name="Lemaire M."/>
            <person name="Marcet-Houben M."/>
            <person name="Mascher M."/>
            <person name="Morel G."/>
            <person name="Richard G.-F."/>
            <person name="Riechen J."/>
            <person name="Sacerdot C."/>
            <person name="Sarkar A."/>
            <person name="Savel G."/>
            <person name="Schacherer J."/>
            <person name="Sherman D."/>
            <person name="Straub M.-L."/>
            <person name="Stein N."/>
            <person name="Thierry A."/>
            <person name="Trautwein-Schult A."/>
            <person name="Westhof E."/>
            <person name="Worch S."/>
            <person name="Dujon B."/>
            <person name="Souciet J.-L."/>
            <person name="Wincker P."/>
            <person name="Scholz U."/>
            <person name="Neuveglise N."/>
        </authorList>
    </citation>
    <scope>NUCLEOTIDE SEQUENCE</scope>
    <source>
        <strain evidence="2">LS3</strain>
    </source>
</reference>
<dbReference type="EMBL" id="HG937694">
    <property type="protein sequence ID" value="CDP37920.1"/>
    <property type="molecule type" value="Genomic_DNA"/>
</dbReference>
<feature type="chain" id="PRO_5001592090" evidence="1">
    <location>
        <begin position="22"/>
        <end position="153"/>
    </location>
</feature>
<reference evidence="2" key="1">
    <citation type="submission" date="2014-02" db="EMBL/GenBank/DDBJ databases">
        <authorList>
            <person name="Genoscope - CEA"/>
        </authorList>
    </citation>
    <scope>NUCLEOTIDE SEQUENCE</scope>
    <source>
        <strain evidence="2">LS3</strain>
    </source>
</reference>